<evidence type="ECO:0000259" key="1">
    <source>
        <dbReference type="Pfam" id="PF02223"/>
    </source>
</evidence>
<organism evidence="2 3">
    <name type="scientific">Xenorhabdus khoisanae</name>
    <dbReference type="NCBI Taxonomy" id="880157"/>
    <lineage>
        <taxon>Bacteria</taxon>
        <taxon>Pseudomonadati</taxon>
        <taxon>Pseudomonadota</taxon>
        <taxon>Gammaproteobacteria</taxon>
        <taxon>Enterobacterales</taxon>
        <taxon>Morganellaceae</taxon>
        <taxon>Xenorhabdus</taxon>
    </lineage>
</organism>
<dbReference type="PATRIC" id="fig|880157.4.peg.2281"/>
<evidence type="ECO:0000313" key="2">
    <source>
        <dbReference type="EMBL" id="KMJ45078.1"/>
    </source>
</evidence>
<reference evidence="2 3" key="1">
    <citation type="submission" date="2015-06" db="EMBL/GenBank/DDBJ databases">
        <title>Draft Whole-Genome Sequence of the Entomopathogenic Bacterium Xenorhabdus khoisanae.</title>
        <authorList>
            <person name="Naidoo S."/>
            <person name="Featherston J."/>
            <person name="Gray V.M."/>
        </authorList>
    </citation>
    <scope>NUCLEOTIDE SEQUENCE [LARGE SCALE GENOMIC DNA]</scope>
    <source>
        <strain evidence="2 3">MCB</strain>
    </source>
</reference>
<dbReference type="InterPro" id="IPR039430">
    <property type="entry name" value="Thymidylate_kin-like_dom"/>
</dbReference>
<dbReference type="RefSeq" id="WP_047963371.1">
    <property type="nucleotide sequence ID" value="NZ_CAWMBG010000065.1"/>
</dbReference>
<proteinExistence type="predicted"/>
<dbReference type="InterPro" id="IPR027417">
    <property type="entry name" value="P-loop_NTPase"/>
</dbReference>
<comment type="caution">
    <text evidence="2">The sequence shown here is derived from an EMBL/GenBank/DDBJ whole genome shotgun (WGS) entry which is preliminary data.</text>
</comment>
<name>A0A0J5FS08_9GAMM</name>
<dbReference type="EMBL" id="LFCV01000065">
    <property type="protein sequence ID" value="KMJ45078.1"/>
    <property type="molecule type" value="Genomic_DNA"/>
</dbReference>
<keyword evidence="3" id="KW-1185">Reference proteome</keyword>
<dbReference type="OrthoDB" id="9774907at2"/>
<protein>
    <recommendedName>
        <fullName evidence="1">Thymidylate kinase-like domain-containing protein</fullName>
    </recommendedName>
</protein>
<accession>A0A0J5FS08</accession>
<dbReference type="Proteomes" id="UP000036277">
    <property type="component" value="Unassembled WGS sequence"/>
</dbReference>
<sequence length="201" mass="22870">MFIGFTGLDGAGKSTQSAKLSQFLRSLDRQCYVSESKDDLVAQTSQAIAKKYGKTHRSYFGAYAFELSKAFSSVRFHFSVIQPMLIQGIDIIDPRTNNCRLQLARSHGCENIDKVSEIYNLIQPYDLLFFIKIDPLIAYERINKRGTDCEVLEELISFNNQLEEKTPDFAIAIDGNQEADIIFDNIRERVLDAIAIQDKRV</sequence>
<feature type="domain" description="Thymidylate kinase-like" evidence="1">
    <location>
        <begin position="6"/>
        <end position="160"/>
    </location>
</feature>
<dbReference type="Pfam" id="PF02223">
    <property type="entry name" value="Thymidylate_kin"/>
    <property type="match status" value="1"/>
</dbReference>
<dbReference type="STRING" id="880157.AB204_10785"/>
<dbReference type="Gene3D" id="3.40.50.300">
    <property type="entry name" value="P-loop containing nucleotide triphosphate hydrolases"/>
    <property type="match status" value="1"/>
</dbReference>
<dbReference type="AlphaFoldDB" id="A0A0J5FS08"/>
<dbReference type="SUPFAM" id="SSF52540">
    <property type="entry name" value="P-loop containing nucleoside triphosphate hydrolases"/>
    <property type="match status" value="1"/>
</dbReference>
<evidence type="ECO:0000313" key="3">
    <source>
        <dbReference type="Proteomes" id="UP000036277"/>
    </source>
</evidence>
<gene>
    <name evidence="2" type="ORF">AB204_10785</name>
</gene>